<evidence type="ECO:0000313" key="3">
    <source>
        <dbReference type="Proteomes" id="UP000094296"/>
    </source>
</evidence>
<evidence type="ECO:0000256" key="1">
    <source>
        <dbReference type="SAM" id="Phobius"/>
    </source>
</evidence>
<accession>A0A1E5FZL0</accession>
<organism evidence="2 3">
    <name type="scientific">Desulfuribacillus alkaliarsenatis</name>
    <dbReference type="NCBI Taxonomy" id="766136"/>
    <lineage>
        <taxon>Bacteria</taxon>
        <taxon>Bacillati</taxon>
        <taxon>Bacillota</taxon>
        <taxon>Desulfuribacillia</taxon>
        <taxon>Desulfuribacillales</taxon>
        <taxon>Desulfuribacillaceae</taxon>
        <taxon>Desulfuribacillus</taxon>
    </lineage>
</organism>
<feature type="transmembrane region" description="Helical" evidence="1">
    <location>
        <begin position="113"/>
        <end position="134"/>
    </location>
</feature>
<sequence length="216" mass="24690">MSQGIIASILVICFIILVLTDWFEALLKSLKLNKYYVVLILLSYFYLTTLWISIPYFNLHINVGGTALPIILMLWIYIKFLNFIQISETISVSMLVASLLLLVHEVFPKDPKLFIIDHFITYPLLLAVATVIIIKRPIAEHSLINHKAIASLISTILILDMLSILYIPREHFAYIGDGYANDLLFLSVLLVGIIYKIIELALLRKRNAIFRSNNLN</sequence>
<gene>
    <name evidence="2" type="ORF">BHF68_09770</name>
</gene>
<feature type="transmembrane region" description="Helical" evidence="1">
    <location>
        <begin position="6"/>
        <end position="23"/>
    </location>
</feature>
<evidence type="ECO:0008006" key="4">
    <source>
        <dbReference type="Google" id="ProtNLM"/>
    </source>
</evidence>
<dbReference type="EMBL" id="MIJE01000033">
    <property type="protein sequence ID" value="OEF96025.1"/>
    <property type="molecule type" value="Genomic_DNA"/>
</dbReference>
<proteinExistence type="predicted"/>
<feature type="transmembrane region" description="Helical" evidence="1">
    <location>
        <begin position="146"/>
        <end position="167"/>
    </location>
</feature>
<keyword evidence="1" id="KW-0812">Transmembrane</keyword>
<feature type="transmembrane region" description="Helical" evidence="1">
    <location>
        <begin position="60"/>
        <end position="78"/>
    </location>
</feature>
<reference evidence="2 3" key="1">
    <citation type="submission" date="2016-09" db="EMBL/GenBank/DDBJ databases">
        <title>Draft genome sequence for the type strain of Desulfuribacillus alkaliarsenatis AHT28, an obligately anaerobic, sulfidogenic bacterium isolated from Russian soda lake sediments.</title>
        <authorList>
            <person name="Abin C.A."/>
            <person name="Hollibaugh J.T."/>
        </authorList>
    </citation>
    <scope>NUCLEOTIDE SEQUENCE [LARGE SCALE GENOMIC DNA]</scope>
    <source>
        <strain evidence="2 3">AHT28</strain>
    </source>
</reference>
<feature type="transmembrane region" description="Helical" evidence="1">
    <location>
        <begin position="35"/>
        <end position="54"/>
    </location>
</feature>
<name>A0A1E5FZL0_9FIRM</name>
<keyword evidence="1" id="KW-1133">Transmembrane helix</keyword>
<dbReference type="Proteomes" id="UP000094296">
    <property type="component" value="Unassembled WGS sequence"/>
</dbReference>
<keyword evidence="3" id="KW-1185">Reference proteome</keyword>
<dbReference type="AlphaFoldDB" id="A0A1E5FZL0"/>
<dbReference type="RefSeq" id="WP_069643945.1">
    <property type="nucleotide sequence ID" value="NZ_MIJE01000033.1"/>
</dbReference>
<dbReference type="STRING" id="766136.BHF68_09770"/>
<keyword evidence="1" id="KW-0472">Membrane</keyword>
<dbReference type="OrthoDB" id="2381081at2"/>
<comment type="caution">
    <text evidence="2">The sequence shown here is derived from an EMBL/GenBank/DDBJ whole genome shotgun (WGS) entry which is preliminary data.</text>
</comment>
<feature type="transmembrane region" description="Helical" evidence="1">
    <location>
        <begin position="90"/>
        <end position="107"/>
    </location>
</feature>
<feature type="transmembrane region" description="Helical" evidence="1">
    <location>
        <begin position="183"/>
        <end position="203"/>
    </location>
</feature>
<protein>
    <recommendedName>
        <fullName evidence="4">DUF1614 domain-containing protein</fullName>
    </recommendedName>
</protein>
<evidence type="ECO:0000313" key="2">
    <source>
        <dbReference type="EMBL" id="OEF96025.1"/>
    </source>
</evidence>